<dbReference type="AlphaFoldDB" id="A0A9W6WD57"/>
<accession>A0A9W6WD57</accession>
<reference evidence="1" key="1">
    <citation type="submission" date="2023-03" db="EMBL/GenBank/DDBJ databases">
        <title>Actinorhabdospora filicis NBRC 111898.</title>
        <authorList>
            <person name="Ichikawa N."/>
            <person name="Sato H."/>
            <person name="Tonouchi N."/>
        </authorList>
    </citation>
    <scope>NUCLEOTIDE SEQUENCE</scope>
    <source>
        <strain evidence="1">NBRC 111898</strain>
    </source>
</reference>
<protein>
    <recommendedName>
        <fullName evidence="3">Winged helix DNA-binding domain-containing protein</fullName>
    </recommendedName>
</protein>
<proteinExistence type="predicted"/>
<dbReference type="EMBL" id="BSTX01000005">
    <property type="protein sequence ID" value="GLZ81276.1"/>
    <property type="molecule type" value="Genomic_DNA"/>
</dbReference>
<sequence length="349" mass="38211">MALTDRVLTRATLHRQLLTGRAPMGAVAAIGHLAGLQGQEPNSPYLALWARLRGFSRDELTGALHERSVVRGTLFRGTQHLVTGDDYAWMRPLIGGSLGGRFTRDLAAIGKDELAEAVREILAGRSLTRPQLRDALLERWPGTDRIAMAYAAQFLVALLHPPPSGVWNSGRAVPMVLAEEWLGRPLTTAPVADLVRRYLAAFGPATVKDVQAWSGLTRLSEVLPVMGLRTYAASDGRVLYDLPELDLPDADLPLPVRILPDFDQLMVSFADRRRVMDDDVRAKVCVGAVIAPTILVDGRVAAMWRLSGKRVFEVISLRHLPAGTRADIEAEATALLSFMDVEDGEVRFT</sequence>
<evidence type="ECO:0000313" key="2">
    <source>
        <dbReference type="Proteomes" id="UP001165079"/>
    </source>
</evidence>
<dbReference type="PANTHER" id="PTHR38479:SF2">
    <property type="entry name" value="WINGED HELIX DNA-BINDING DOMAIN-CONTAINING PROTEIN"/>
    <property type="match status" value="1"/>
</dbReference>
<dbReference type="Proteomes" id="UP001165079">
    <property type="component" value="Unassembled WGS sequence"/>
</dbReference>
<keyword evidence="2" id="KW-1185">Reference proteome</keyword>
<gene>
    <name evidence="1" type="ORF">Afil01_60830</name>
</gene>
<evidence type="ECO:0000313" key="1">
    <source>
        <dbReference type="EMBL" id="GLZ81276.1"/>
    </source>
</evidence>
<name>A0A9W6WD57_9ACTN</name>
<comment type="caution">
    <text evidence="1">The sequence shown here is derived from an EMBL/GenBank/DDBJ whole genome shotgun (WGS) entry which is preliminary data.</text>
</comment>
<organism evidence="1 2">
    <name type="scientific">Actinorhabdospora filicis</name>
    <dbReference type="NCBI Taxonomy" id="1785913"/>
    <lineage>
        <taxon>Bacteria</taxon>
        <taxon>Bacillati</taxon>
        <taxon>Actinomycetota</taxon>
        <taxon>Actinomycetes</taxon>
        <taxon>Micromonosporales</taxon>
        <taxon>Micromonosporaceae</taxon>
        <taxon>Actinorhabdospora</taxon>
    </lineage>
</organism>
<dbReference type="Pfam" id="PF06224">
    <property type="entry name" value="AlkZ-like"/>
    <property type="match status" value="1"/>
</dbReference>
<dbReference type="PANTHER" id="PTHR38479">
    <property type="entry name" value="LMO0824 PROTEIN"/>
    <property type="match status" value="1"/>
</dbReference>
<evidence type="ECO:0008006" key="3">
    <source>
        <dbReference type="Google" id="ProtNLM"/>
    </source>
</evidence>
<dbReference type="RefSeq" id="WP_285666719.1">
    <property type="nucleotide sequence ID" value="NZ_BSTX01000005.1"/>
</dbReference>
<dbReference type="InterPro" id="IPR009351">
    <property type="entry name" value="AlkZ-like"/>
</dbReference>